<keyword evidence="3" id="KW-1185">Reference proteome</keyword>
<dbReference type="EMBL" id="CP011125">
    <property type="protein sequence ID" value="AKF04367.1"/>
    <property type="molecule type" value="Genomic_DNA"/>
</dbReference>
<reference evidence="2 3" key="1">
    <citation type="submission" date="2015-03" db="EMBL/GenBank/DDBJ databases">
        <title>Genome assembly of Sandaracinus amylolyticus DSM 53668.</title>
        <authorList>
            <person name="Sharma G."/>
            <person name="Subramanian S."/>
        </authorList>
    </citation>
    <scope>NUCLEOTIDE SEQUENCE [LARGE SCALE GENOMIC DNA]</scope>
    <source>
        <strain evidence="2 3">DSM 53668</strain>
    </source>
</reference>
<dbReference type="STRING" id="927083.DB32_001516"/>
<dbReference type="KEGG" id="samy:DB32_001516"/>
<sequence>MRSRTAFLVSLTALSLACETSRDAEPAPAPERTAPSAPGTPAGLVAASALASALPQRLGAFEATGTPEPHVELGVTPTTRVSAQYADGERRATVRVVDAQRAPDLVAGFAAAQRIPMPSDPSAPDELVPTGIAGRPALASWTPGTSTSEAQVVIAERFVVALTITPASVPEEAVDVLETFPFASFDALAR</sequence>
<dbReference type="AlphaFoldDB" id="A0A0F6W0K2"/>
<evidence type="ECO:0000313" key="3">
    <source>
        <dbReference type="Proteomes" id="UP000034883"/>
    </source>
</evidence>
<proteinExistence type="predicted"/>
<evidence type="ECO:0008006" key="4">
    <source>
        <dbReference type="Google" id="ProtNLM"/>
    </source>
</evidence>
<dbReference type="Proteomes" id="UP000034883">
    <property type="component" value="Chromosome"/>
</dbReference>
<name>A0A0F6W0K2_9BACT</name>
<dbReference type="PROSITE" id="PS51257">
    <property type="entry name" value="PROKAR_LIPOPROTEIN"/>
    <property type="match status" value="1"/>
</dbReference>
<dbReference type="RefSeq" id="WP_053231719.1">
    <property type="nucleotide sequence ID" value="NZ_CP011125.1"/>
</dbReference>
<accession>A0A0F6W0K2</accession>
<protein>
    <recommendedName>
        <fullName evidence="4">Lipoprotein</fullName>
    </recommendedName>
</protein>
<evidence type="ECO:0000256" key="1">
    <source>
        <dbReference type="SAM" id="MobiDB-lite"/>
    </source>
</evidence>
<feature type="region of interest" description="Disordered" evidence="1">
    <location>
        <begin position="21"/>
        <end position="42"/>
    </location>
</feature>
<gene>
    <name evidence="2" type="ORF">DB32_001516</name>
</gene>
<evidence type="ECO:0000313" key="2">
    <source>
        <dbReference type="EMBL" id="AKF04367.1"/>
    </source>
</evidence>
<organism evidence="2 3">
    <name type="scientific">Sandaracinus amylolyticus</name>
    <dbReference type="NCBI Taxonomy" id="927083"/>
    <lineage>
        <taxon>Bacteria</taxon>
        <taxon>Pseudomonadati</taxon>
        <taxon>Myxococcota</taxon>
        <taxon>Polyangia</taxon>
        <taxon>Polyangiales</taxon>
        <taxon>Sandaracinaceae</taxon>
        <taxon>Sandaracinus</taxon>
    </lineage>
</organism>